<evidence type="ECO:0000256" key="6">
    <source>
        <dbReference type="ARBA" id="ARBA00022787"/>
    </source>
</evidence>
<name>A0A9D4KIB0_DREPO</name>
<dbReference type="Pfam" id="PF00153">
    <property type="entry name" value="Mito_carr"/>
    <property type="match status" value="1"/>
</dbReference>
<protein>
    <recommendedName>
        <fullName evidence="15">Solute carrier family 25 member 46</fullName>
    </recommendedName>
</protein>
<dbReference type="PANTHER" id="PTHR21252:SF2">
    <property type="entry name" value="MITOCHONDRIAL OUTER MEMBRANE PROTEIN SLC25A46"/>
    <property type="match status" value="1"/>
</dbReference>
<feature type="region of interest" description="Disordered" evidence="12">
    <location>
        <begin position="1"/>
        <end position="42"/>
    </location>
</feature>
<evidence type="ECO:0000313" key="13">
    <source>
        <dbReference type="EMBL" id="KAH3839606.1"/>
    </source>
</evidence>
<comment type="similarity">
    <text evidence="2 11">Belongs to the mitochondrial carrier (TC 2.A.29) family.</text>
</comment>
<dbReference type="OrthoDB" id="2403262at2759"/>
<evidence type="ECO:0000256" key="12">
    <source>
        <dbReference type="SAM" id="MobiDB-lite"/>
    </source>
</evidence>
<dbReference type="InterPro" id="IPR018108">
    <property type="entry name" value="MCP_transmembrane"/>
</dbReference>
<dbReference type="GO" id="GO:0005741">
    <property type="term" value="C:mitochondrial outer membrane"/>
    <property type="evidence" value="ECO:0007669"/>
    <property type="project" value="UniProtKB-SubCell"/>
</dbReference>
<reference evidence="13" key="1">
    <citation type="journal article" date="2019" name="bioRxiv">
        <title>The Genome of the Zebra Mussel, Dreissena polymorpha: A Resource for Invasive Species Research.</title>
        <authorList>
            <person name="McCartney M.A."/>
            <person name="Auch B."/>
            <person name="Kono T."/>
            <person name="Mallez S."/>
            <person name="Zhang Y."/>
            <person name="Obille A."/>
            <person name="Becker A."/>
            <person name="Abrahante J.E."/>
            <person name="Garbe J."/>
            <person name="Badalamenti J.P."/>
            <person name="Herman A."/>
            <person name="Mangelson H."/>
            <person name="Liachko I."/>
            <person name="Sullivan S."/>
            <person name="Sone E.D."/>
            <person name="Koren S."/>
            <person name="Silverstein K.A.T."/>
            <person name="Beckman K.B."/>
            <person name="Gohl D.M."/>
        </authorList>
    </citation>
    <scope>NUCLEOTIDE SEQUENCE</scope>
    <source>
        <strain evidence="13">Duluth1</strain>
        <tissue evidence="13">Whole animal</tissue>
    </source>
</reference>
<evidence type="ECO:0000256" key="4">
    <source>
        <dbReference type="ARBA" id="ARBA00022692"/>
    </source>
</evidence>
<evidence type="ECO:0008006" key="15">
    <source>
        <dbReference type="Google" id="ProtNLM"/>
    </source>
</evidence>
<keyword evidence="9 10" id="KW-0472">Membrane</keyword>
<accession>A0A9D4KIB0</accession>
<evidence type="ECO:0000256" key="7">
    <source>
        <dbReference type="ARBA" id="ARBA00022989"/>
    </source>
</evidence>
<dbReference type="PROSITE" id="PS50920">
    <property type="entry name" value="SOLCAR"/>
    <property type="match status" value="1"/>
</dbReference>
<keyword evidence="8" id="KW-0496">Mitochondrion</keyword>
<keyword evidence="6" id="KW-1000">Mitochondrion outer membrane</keyword>
<proteinExistence type="inferred from homology"/>
<comment type="subcellular location">
    <subcellularLocation>
        <location evidence="1">Mitochondrion outer membrane</location>
        <topology evidence="1">Multi-pass membrane protein</topology>
    </subcellularLocation>
</comment>
<keyword evidence="4 10" id="KW-0812">Transmembrane</keyword>
<gene>
    <name evidence="13" type="ORF">DPMN_113038</name>
</gene>
<dbReference type="GO" id="GO:0090149">
    <property type="term" value="P:mitochondrial membrane fission"/>
    <property type="evidence" value="ECO:0007669"/>
    <property type="project" value="InterPro"/>
</dbReference>
<dbReference type="Gene3D" id="1.50.40.10">
    <property type="entry name" value="Mitochondrial carrier domain"/>
    <property type="match status" value="1"/>
</dbReference>
<evidence type="ECO:0000256" key="1">
    <source>
        <dbReference type="ARBA" id="ARBA00004374"/>
    </source>
</evidence>
<keyword evidence="14" id="KW-1185">Reference proteome</keyword>
<evidence type="ECO:0000256" key="8">
    <source>
        <dbReference type="ARBA" id="ARBA00023128"/>
    </source>
</evidence>
<organism evidence="13 14">
    <name type="scientific">Dreissena polymorpha</name>
    <name type="common">Zebra mussel</name>
    <name type="synonym">Mytilus polymorpha</name>
    <dbReference type="NCBI Taxonomy" id="45954"/>
    <lineage>
        <taxon>Eukaryota</taxon>
        <taxon>Metazoa</taxon>
        <taxon>Spiralia</taxon>
        <taxon>Lophotrochozoa</taxon>
        <taxon>Mollusca</taxon>
        <taxon>Bivalvia</taxon>
        <taxon>Autobranchia</taxon>
        <taxon>Heteroconchia</taxon>
        <taxon>Euheterodonta</taxon>
        <taxon>Imparidentia</taxon>
        <taxon>Neoheterodontei</taxon>
        <taxon>Myida</taxon>
        <taxon>Dreissenoidea</taxon>
        <taxon>Dreissenidae</taxon>
        <taxon>Dreissena</taxon>
    </lineage>
</organism>
<evidence type="ECO:0000256" key="3">
    <source>
        <dbReference type="ARBA" id="ARBA00022448"/>
    </source>
</evidence>
<dbReference type="AlphaFoldDB" id="A0A9D4KIB0"/>
<dbReference type="InterPro" id="IPR023395">
    <property type="entry name" value="MCP_dom_sf"/>
</dbReference>
<evidence type="ECO:0000256" key="11">
    <source>
        <dbReference type="RuleBase" id="RU000488"/>
    </source>
</evidence>
<evidence type="ECO:0000256" key="5">
    <source>
        <dbReference type="ARBA" id="ARBA00022737"/>
    </source>
</evidence>
<dbReference type="InterPro" id="IPR039158">
    <property type="entry name" value="SLC25A46"/>
</dbReference>
<dbReference type="EMBL" id="JAIWYP010000004">
    <property type="protein sequence ID" value="KAH3839606.1"/>
    <property type="molecule type" value="Genomic_DNA"/>
</dbReference>
<reference evidence="13" key="2">
    <citation type="submission" date="2020-11" db="EMBL/GenBank/DDBJ databases">
        <authorList>
            <person name="McCartney M.A."/>
            <person name="Auch B."/>
            <person name="Kono T."/>
            <person name="Mallez S."/>
            <person name="Becker A."/>
            <person name="Gohl D.M."/>
            <person name="Silverstein K.A.T."/>
            <person name="Koren S."/>
            <person name="Bechman K.B."/>
            <person name="Herman A."/>
            <person name="Abrahante J.E."/>
            <person name="Garbe J."/>
        </authorList>
    </citation>
    <scope>NUCLEOTIDE SEQUENCE</scope>
    <source>
        <strain evidence="13">Duluth1</strain>
        <tissue evidence="13">Whole animal</tissue>
    </source>
</reference>
<evidence type="ECO:0000256" key="10">
    <source>
        <dbReference type="PROSITE-ProRule" id="PRU00282"/>
    </source>
</evidence>
<keyword evidence="7" id="KW-1133">Transmembrane helix</keyword>
<comment type="caution">
    <text evidence="13">The sequence shown here is derived from an EMBL/GenBank/DDBJ whole genome shotgun (WGS) entry which is preliminary data.</text>
</comment>
<feature type="repeat" description="Solcar" evidence="10">
    <location>
        <begin position="258"/>
        <end position="360"/>
    </location>
</feature>
<evidence type="ECO:0000313" key="14">
    <source>
        <dbReference type="Proteomes" id="UP000828390"/>
    </source>
</evidence>
<sequence>MSDPFSSSKYIPRASGGDSLLNKEEFQSSNRQKPMPPKNATQFPDAVGKVIGHGSVWLFETMSHPFIVLRRSCQVSTGSTYHLTPFTLPTVVYQMSRNKPPAWVYKGFISSLLARGFNMVAENVLNEMTNWPLAVSAYSSIKKQCLHLLLKWSGYLVCAPFYITSFVETVQSYGANDSPSLFEFFTEGITRLVGRTYHHTWLVPMWQLLVPTATFRLCHYTVQQVVSHLVVRFITEERNRVLIGTDTSVDGIHLSQRDQVYPCLLATFMSSLTAEVVMMPFETVLHRLYVQGTRVLTDNMDQGTEVLGVNFRYNGILDCFWQILRDEGASAFYKGFGAVVLQYFFHFVGLRLLVVVLENVSSTDNKQGQVRKRLTQDTTKLKPL</sequence>
<evidence type="ECO:0000256" key="2">
    <source>
        <dbReference type="ARBA" id="ARBA00006375"/>
    </source>
</evidence>
<evidence type="ECO:0000256" key="9">
    <source>
        <dbReference type="ARBA" id="ARBA00023136"/>
    </source>
</evidence>
<keyword evidence="3 11" id="KW-0813">Transport</keyword>
<keyword evidence="5" id="KW-0677">Repeat</keyword>
<dbReference type="SUPFAM" id="SSF103506">
    <property type="entry name" value="Mitochondrial carrier"/>
    <property type="match status" value="1"/>
</dbReference>
<dbReference type="Proteomes" id="UP000828390">
    <property type="component" value="Unassembled WGS sequence"/>
</dbReference>
<dbReference type="PANTHER" id="PTHR21252">
    <property type="entry name" value="TB1 PROTEIN-RELATED"/>
    <property type="match status" value="1"/>
</dbReference>